<dbReference type="EMBL" id="JACAZF010000014">
    <property type="protein sequence ID" value="KAF7290576.1"/>
    <property type="molecule type" value="Genomic_DNA"/>
</dbReference>
<dbReference type="AlphaFoldDB" id="A0A8H6S205"/>
<dbReference type="InterPro" id="IPR036291">
    <property type="entry name" value="NAD(P)-bd_dom_sf"/>
</dbReference>
<dbReference type="Pfam" id="PF00106">
    <property type="entry name" value="adh_short"/>
    <property type="match status" value="1"/>
</dbReference>
<name>A0A8H6S205_9AGAR</name>
<sequence>MSLPTFSFETTAQEAASALREQISGKNVLITGTSTKSLGLEAARAMAPYANLIIITGYNAERLKASEQALKKEFPSANIRPLTLDLSSLASVRRAAAEVNAYSEPLHVLIHNAATLGSYYVTEDDFEIQVATAQFGPFLFTKLVTQKLLLARSPSYTPRVVFVSSSGHQGVKEMNFSNLRYGYPGDDAGTADVLMHRYAEVKSANILMGIEISRRSKGQLRGYSLHPGMIATNAVDKEALWPVFRRLDVVTSDMKPKDSDNGLAKWKTLPQGATTTVVAAFDPRLDDKAGAYLVDGNIAAKDQVAPHAVDITNAETLWNLTEEILGEKYEFA</sequence>
<dbReference type="PANTHER" id="PTHR24320">
    <property type="entry name" value="RETINOL DEHYDROGENASE"/>
    <property type="match status" value="1"/>
</dbReference>
<evidence type="ECO:0000256" key="2">
    <source>
        <dbReference type="ARBA" id="ARBA00023002"/>
    </source>
</evidence>
<proteinExistence type="inferred from homology"/>
<dbReference type="GO" id="GO:0016491">
    <property type="term" value="F:oxidoreductase activity"/>
    <property type="evidence" value="ECO:0007669"/>
    <property type="project" value="UniProtKB-KW"/>
</dbReference>
<dbReference type="Proteomes" id="UP000636479">
    <property type="component" value="Unassembled WGS sequence"/>
</dbReference>
<keyword evidence="2" id="KW-0560">Oxidoreductase</keyword>
<dbReference type="InterPro" id="IPR002347">
    <property type="entry name" value="SDR_fam"/>
</dbReference>
<accession>A0A8H6S205</accession>
<evidence type="ECO:0000313" key="3">
    <source>
        <dbReference type="EMBL" id="KAF7290576.1"/>
    </source>
</evidence>
<dbReference type="RefSeq" id="XP_037213936.1">
    <property type="nucleotide sequence ID" value="XM_037369438.1"/>
</dbReference>
<dbReference type="GeneID" id="59351954"/>
<dbReference type="Gene3D" id="3.40.50.720">
    <property type="entry name" value="NAD(P)-binding Rossmann-like Domain"/>
    <property type="match status" value="1"/>
</dbReference>
<protein>
    <submittedName>
        <fullName evidence="3">Short-chain dehydrogenase/reductase family protein</fullName>
    </submittedName>
</protein>
<dbReference type="OrthoDB" id="191139at2759"/>
<organism evidence="3 4">
    <name type="scientific">Mycena indigotica</name>
    <dbReference type="NCBI Taxonomy" id="2126181"/>
    <lineage>
        <taxon>Eukaryota</taxon>
        <taxon>Fungi</taxon>
        <taxon>Dikarya</taxon>
        <taxon>Basidiomycota</taxon>
        <taxon>Agaricomycotina</taxon>
        <taxon>Agaricomycetes</taxon>
        <taxon>Agaricomycetidae</taxon>
        <taxon>Agaricales</taxon>
        <taxon>Marasmiineae</taxon>
        <taxon>Mycenaceae</taxon>
        <taxon>Mycena</taxon>
    </lineage>
</organism>
<gene>
    <name evidence="3" type="ORF">MIND_01297700</name>
</gene>
<comment type="caution">
    <text evidence="3">The sequence shown here is derived from an EMBL/GenBank/DDBJ whole genome shotgun (WGS) entry which is preliminary data.</text>
</comment>
<keyword evidence="4" id="KW-1185">Reference proteome</keyword>
<evidence type="ECO:0000256" key="1">
    <source>
        <dbReference type="ARBA" id="ARBA00006484"/>
    </source>
</evidence>
<dbReference type="SUPFAM" id="SSF51735">
    <property type="entry name" value="NAD(P)-binding Rossmann-fold domains"/>
    <property type="match status" value="1"/>
</dbReference>
<dbReference type="PANTHER" id="PTHR24320:SF283">
    <property type="entry name" value="RETINOL DEHYDROGENASE 11"/>
    <property type="match status" value="1"/>
</dbReference>
<reference evidence="3" key="1">
    <citation type="submission" date="2020-05" db="EMBL/GenBank/DDBJ databases">
        <title>Mycena genomes resolve the evolution of fungal bioluminescence.</title>
        <authorList>
            <person name="Tsai I.J."/>
        </authorList>
    </citation>
    <scope>NUCLEOTIDE SEQUENCE</scope>
    <source>
        <strain evidence="3">171206Taipei</strain>
    </source>
</reference>
<evidence type="ECO:0000313" key="4">
    <source>
        <dbReference type="Proteomes" id="UP000636479"/>
    </source>
</evidence>
<comment type="similarity">
    <text evidence="1">Belongs to the short-chain dehydrogenases/reductases (SDR) family.</text>
</comment>